<accession>A0A7G5F3D9</accession>
<evidence type="ECO:0000256" key="4">
    <source>
        <dbReference type="SAM" id="SignalP"/>
    </source>
</evidence>
<dbReference type="InterPro" id="IPR036146">
    <property type="entry name" value="Cyclotide_sf"/>
</dbReference>
<dbReference type="SUPFAM" id="SSF57038">
    <property type="entry name" value="Cyclotides"/>
    <property type="match status" value="1"/>
</dbReference>
<evidence type="ECO:0000313" key="6">
    <source>
        <dbReference type="EMBL" id="QMV80764.1"/>
    </source>
</evidence>
<proteinExistence type="evidence at transcript level"/>
<feature type="signal peptide" evidence="4">
    <location>
        <begin position="1"/>
        <end position="28"/>
    </location>
</feature>
<dbReference type="PROSITE" id="PS51052">
    <property type="entry name" value="CYCLOTIDE"/>
    <property type="match status" value="1"/>
</dbReference>
<dbReference type="Pfam" id="PF16720">
    <property type="entry name" value="Albumin_I_a"/>
    <property type="match status" value="1"/>
</dbReference>
<keyword evidence="2" id="KW-0960">Knottin</keyword>
<feature type="domain" description="Albumin I chain a" evidence="5">
    <location>
        <begin position="73"/>
        <end position="121"/>
    </location>
</feature>
<keyword evidence="3" id="KW-1015">Disulfide bond</keyword>
<evidence type="ECO:0000256" key="3">
    <source>
        <dbReference type="ARBA" id="ARBA00023157"/>
    </source>
</evidence>
<name>A0A7G5F3D9_CLITE</name>
<sequence length="125" mass="13830">MAFLRFAPLAVLFFLATSVMFSMKEAEASYIPCGESCVYIPCTVTALLGCSCSNKVCYKNHVIASEAKTMDDHALLCQSHEDCIIKGTGNFCAPFADKDIKYGWCFRAESEGFFLKDHLKMSIAN</sequence>
<reference evidence="6" key="1">
    <citation type="journal article" date="2020" name="Sci. Rep.">
        <title>Transcriptomic profiling of the medicinal plant Clitoria ternatea: identification of potential genes in cyclotide biosynthesis.</title>
        <authorList>
            <person name="Kalmankar N.V."/>
            <person name="Venkatesan R."/>
            <person name="Balaram P."/>
            <person name="Sowdhamini R."/>
        </authorList>
    </citation>
    <scope>NUCLEOTIDE SEQUENCE</scope>
</reference>
<dbReference type="InterPro" id="IPR005535">
    <property type="entry name" value="Cyclotide"/>
</dbReference>
<reference evidence="6" key="2">
    <citation type="submission" date="2020-05" db="EMBL/GenBank/DDBJ databases">
        <authorList>
            <person name="Kalmankar N."/>
            <person name="Venkatesan R."/>
            <person name="Balaram P."/>
            <person name="Ramanathan S."/>
        </authorList>
    </citation>
    <scope>NUCLEOTIDE SEQUENCE</scope>
</reference>
<dbReference type="InterPro" id="IPR032000">
    <property type="entry name" value="Albumin_I_a"/>
</dbReference>
<dbReference type="PROSITE" id="PS60008">
    <property type="entry name" value="CYCLOTIDE_BRACELET"/>
    <property type="match status" value="1"/>
</dbReference>
<dbReference type="GO" id="GO:0006952">
    <property type="term" value="P:defense response"/>
    <property type="evidence" value="ECO:0007669"/>
    <property type="project" value="UniProtKB-KW"/>
</dbReference>
<dbReference type="Pfam" id="PF03784">
    <property type="entry name" value="Cyclotide"/>
    <property type="match status" value="1"/>
</dbReference>
<dbReference type="EMBL" id="MT468711">
    <property type="protein sequence ID" value="QMV80764.1"/>
    <property type="molecule type" value="mRNA"/>
</dbReference>
<feature type="chain" id="PRO_5028823542" evidence="4">
    <location>
        <begin position="29"/>
        <end position="125"/>
    </location>
</feature>
<keyword evidence="4" id="KW-0732">Signal</keyword>
<evidence type="ECO:0000259" key="5">
    <source>
        <dbReference type="Pfam" id="PF16720"/>
    </source>
</evidence>
<dbReference type="InterPro" id="IPR012323">
    <property type="entry name" value="Cyclotide_bracelet_CS"/>
</dbReference>
<protein>
    <submittedName>
        <fullName evidence="6">Cyclotide</fullName>
    </submittedName>
</protein>
<keyword evidence="1" id="KW-0611">Plant defense</keyword>
<evidence type="ECO:0000256" key="2">
    <source>
        <dbReference type="ARBA" id="ARBA00022854"/>
    </source>
</evidence>
<organism evidence="6">
    <name type="scientific">Clitoria ternatea</name>
    <name type="common">Butterfly pea</name>
    <dbReference type="NCBI Taxonomy" id="43366"/>
    <lineage>
        <taxon>Eukaryota</taxon>
        <taxon>Viridiplantae</taxon>
        <taxon>Streptophyta</taxon>
        <taxon>Embryophyta</taxon>
        <taxon>Tracheophyta</taxon>
        <taxon>Spermatophyta</taxon>
        <taxon>Magnoliopsida</taxon>
        <taxon>eudicotyledons</taxon>
        <taxon>Gunneridae</taxon>
        <taxon>Pentapetalae</taxon>
        <taxon>rosids</taxon>
        <taxon>fabids</taxon>
        <taxon>Fabales</taxon>
        <taxon>Fabaceae</taxon>
        <taxon>Papilionoideae</taxon>
        <taxon>50 kb inversion clade</taxon>
        <taxon>NPAAA clade</taxon>
        <taxon>indigoferoid/millettioid clade</taxon>
        <taxon>Phaseoleae</taxon>
        <taxon>Clitoria</taxon>
    </lineage>
</organism>
<dbReference type="AlphaFoldDB" id="A0A7G5F3D9"/>
<evidence type="ECO:0000256" key="1">
    <source>
        <dbReference type="ARBA" id="ARBA00022821"/>
    </source>
</evidence>